<sequence length="445" mass="50816">MSQEITPEILKQYQENLQKHPQAASLKRAVMNNGILAASENTDAKVAMTQTFSVDLTAEKVADQKQSGRCWMFAALNTMRRSLADQFNLKDFELSQNYTNFWDKFEKSNYFYENVLSTATEPTSSRKVAFLMATPQQDGGQWDMLTALIAKYGIVPKSVMPETYNSSRSSELNSTLNLKLRKDAVTLRQMVATNASETNINTARNQMLNEDYRILVYALGEPPVKFDFEYRDDDKAYHLDRNLTPQTFFKKYVGWNLDDYQSIINAPTDDKPYNHMYTIEMLGNVVGGRRVQHLNLDIATFKQLAIEQLQAGESVWFGSDVGQSSDRKVGIMDPEIYKADELFDVDFGMTKAERLDYGESLMTHAMVITGVDLVDDKPTKWKVENSWGDKVGEKGYFVMSDAWFDEYVYQIVINKKYLPADLKKVTEEDPKVLEPWDPMGALAGR</sequence>
<dbReference type="Gene3D" id="3.90.70.10">
    <property type="entry name" value="Cysteine proteinases"/>
    <property type="match status" value="1"/>
</dbReference>
<gene>
    <name evidence="6" type="ORF">AYR53_06530</name>
</gene>
<keyword evidence="7" id="KW-1185">Reference proteome</keyword>
<proteinExistence type="inferred from homology"/>
<evidence type="ECO:0000256" key="2">
    <source>
        <dbReference type="ARBA" id="ARBA00022670"/>
    </source>
</evidence>
<dbReference type="EMBL" id="CP014873">
    <property type="protein sequence ID" value="ANK62453.1"/>
    <property type="molecule type" value="Genomic_DNA"/>
</dbReference>
<evidence type="ECO:0000313" key="6">
    <source>
        <dbReference type="EMBL" id="ANK62453.1"/>
    </source>
</evidence>
<keyword evidence="4 5" id="KW-0788">Thiol protease</keyword>
<dbReference type="KEGG" id="lbt:AYR52_01610"/>
<dbReference type="InterPro" id="IPR004134">
    <property type="entry name" value="Peptidase_C1B"/>
</dbReference>
<evidence type="ECO:0000256" key="4">
    <source>
        <dbReference type="ARBA" id="ARBA00022807"/>
    </source>
</evidence>
<dbReference type="Pfam" id="PF03051">
    <property type="entry name" value="Peptidase_C1_2"/>
    <property type="match status" value="1"/>
</dbReference>
<dbReference type="AlphaFoldDB" id="A0A192H2E7"/>
<dbReference type="PIRSF" id="PIRSF005700">
    <property type="entry name" value="PepC"/>
    <property type="match status" value="1"/>
</dbReference>
<dbReference type="PANTHER" id="PTHR10363">
    <property type="entry name" value="BLEOMYCIN HYDROLASE"/>
    <property type="match status" value="1"/>
</dbReference>
<dbReference type="GO" id="GO:0005737">
    <property type="term" value="C:cytoplasm"/>
    <property type="evidence" value="ECO:0007669"/>
    <property type="project" value="UniProtKB-SubCell"/>
</dbReference>
<dbReference type="GO" id="GO:0009636">
    <property type="term" value="P:response to toxic substance"/>
    <property type="evidence" value="ECO:0007669"/>
    <property type="project" value="TreeGrafter"/>
</dbReference>
<dbReference type="GeneID" id="42981906"/>
<dbReference type="PANTHER" id="PTHR10363:SF2">
    <property type="entry name" value="BLEOMYCIN HYDROLASE"/>
    <property type="match status" value="1"/>
</dbReference>
<accession>A0A192H2E7</accession>
<protein>
    <recommendedName>
        <fullName evidence="5">Aminopeptidase</fullName>
    </recommendedName>
</protein>
<dbReference type="OrthoDB" id="1111399at2"/>
<organism evidence="6 7">
    <name type="scientific">Loigolactobacillus backii</name>
    <dbReference type="NCBI Taxonomy" id="375175"/>
    <lineage>
        <taxon>Bacteria</taxon>
        <taxon>Bacillati</taxon>
        <taxon>Bacillota</taxon>
        <taxon>Bacilli</taxon>
        <taxon>Lactobacillales</taxon>
        <taxon>Lactobacillaceae</taxon>
        <taxon>Loigolactobacillus</taxon>
    </lineage>
</organism>
<name>A0A192H2E7_9LACO</name>
<evidence type="ECO:0000256" key="5">
    <source>
        <dbReference type="PIRNR" id="PIRNR005700"/>
    </source>
</evidence>
<dbReference type="RefSeq" id="WP_068222994.1">
    <property type="nucleotide sequence ID" value="NZ_CP014623.1"/>
</dbReference>
<evidence type="ECO:0000256" key="1">
    <source>
        <dbReference type="ARBA" id="ARBA00004496"/>
    </source>
</evidence>
<reference evidence="6 7" key="1">
    <citation type="submission" date="2016-03" db="EMBL/GenBank/DDBJ databases">
        <title>Pediococcus and Lactobacillus from brewery environment - whole genome sequencing and assembly.</title>
        <authorList>
            <person name="Behr J."/>
            <person name="Geissler A.J."/>
            <person name="Vogel R.F."/>
        </authorList>
    </citation>
    <scope>NUCLEOTIDE SEQUENCE [LARGE SCALE GENOMIC DNA]</scope>
    <source>
        <strain evidence="6 7">TMW 1.1989</strain>
    </source>
</reference>
<dbReference type="PROSITE" id="PS00139">
    <property type="entry name" value="THIOL_PROTEASE_CYS"/>
    <property type="match status" value="1"/>
</dbReference>
<dbReference type="PROSITE" id="PS00639">
    <property type="entry name" value="THIOL_PROTEASE_HIS"/>
    <property type="match status" value="1"/>
</dbReference>
<keyword evidence="3 5" id="KW-0378">Hydrolase</keyword>
<comment type="similarity">
    <text evidence="5">Belongs to the peptidase C1 family.</text>
</comment>
<dbReference type="InterPro" id="IPR038765">
    <property type="entry name" value="Papain-like_cys_pep_sf"/>
</dbReference>
<evidence type="ECO:0000313" key="7">
    <source>
        <dbReference type="Proteomes" id="UP000078582"/>
    </source>
</evidence>
<keyword evidence="5 6" id="KW-0031">Aminopeptidase</keyword>
<dbReference type="STRING" id="375175.AYR53_06530"/>
<dbReference type="GO" id="GO:0070005">
    <property type="term" value="F:cysteine-type aminopeptidase activity"/>
    <property type="evidence" value="ECO:0007669"/>
    <property type="project" value="InterPro"/>
</dbReference>
<evidence type="ECO:0000256" key="3">
    <source>
        <dbReference type="ARBA" id="ARBA00022801"/>
    </source>
</evidence>
<dbReference type="Proteomes" id="UP000078582">
    <property type="component" value="Chromosome"/>
</dbReference>
<comment type="subcellular location">
    <subcellularLocation>
        <location evidence="1">Cytoplasm</location>
    </subcellularLocation>
</comment>
<dbReference type="GO" id="GO:0006508">
    <property type="term" value="P:proteolysis"/>
    <property type="evidence" value="ECO:0007669"/>
    <property type="project" value="UniProtKB-KW"/>
</dbReference>
<keyword evidence="2 5" id="KW-0645">Protease</keyword>
<dbReference type="GO" id="GO:0043418">
    <property type="term" value="P:homocysteine catabolic process"/>
    <property type="evidence" value="ECO:0007669"/>
    <property type="project" value="TreeGrafter"/>
</dbReference>
<dbReference type="InterPro" id="IPR000169">
    <property type="entry name" value="Pept_cys_AS"/>
</dbReference>
<dbReference type="CDD" id="cd00585">
    <property type="entry name" value="Peptidase_C1B"/>
    <property type="match status" value="1"/>
</dbReference>
<dbReference type="InterPro" id="IPR025660">
    <property type="entry name" value="Pept_his_AS"/>
</dbReference>
<dbReference type="SUPFAM" id="SSF54001">
    <property type="entry name" value="Cysteine proteinases"/>
    <property type="match status" value="1"/>
</dbReference>